<name>A0AAC8YFL1_9ACTN</name>
<evidence type="ECO:0000313" key="8">
    <source>
        <dbReference type="Proteomes" id="UP000075221"/>
    </source>
</evidence>
<dbReference type="SMART" id="SM00642">
    <property type="entry name" value="Aamy"/>
    <property type="match status" value="1"/>
</dbReference>
<organism evidence="6 8">
    <name type="scientific">Acidipropionibacterium acidipropionici</name>
    <dbReference type="NCBI Taxonomy" id="1748"/>
    <lineage>
        <taxon>Bacteria</taxon>
        <taxon>Bacillati</taxon>
        <taxon>Actinomycetota</taxon>
        <taxon>Actinomycetes</taxon>
        <taxon>Propionibacteriales</taxon>
        <taxon>Propionibacteriaceae</taxon>
        <taxon>Acidipropionibacterium</taxon>
    </lineage>
</organism>
<dbReference type="InterPro" id="IPR006047">
    <property type="entry name" value="GH13_cat_dom"/>
</dbReference>
<evidence type="ECO:0000313" key="9">
    <source>
        <dbReference type="Proteomes" id="UP000178666"/>
    </source>
</evidence>
<dbReference type="RefSeq" id="WP_062819618.1">
    <property type="nucleotide sequence ID" value="NZ_CP014352.1"/>
</dbReference>
<dbReference type="EMBL" id="CP015970">
    <property type="protein sequence ID" value="AOZ47009.1"/>
    <property type="molecule type" value="Genomic_DNA"/>
</dbReference>
<keyword evidence="2" id="KW-0378">Hydrolase</keyword>
<dbReference type="FunFam" id="3.20.20.80:FF:000064">
    <property type="entry name" value="Oligo-1,6-glucosidase"/>
    <property type="match status" value="1"/>
</dbReference>
<dbReference type="CDD" id="cd11333">
    <property type="entry name" value="AmyAc_SI_OligoGlu_DGase"/>
    <property type="match status" value="1"/>
</dbReference>
<evidence type="ECO:0000256" key="3">
    <source>
        <dbReference type="ARBA" id="ARBA00023295"/>
    </source>
</evidence>
<dbReference type="Gene3D" id="3.90.400.10">
    <property type="entry name" value="Oligo-1,6-glucosidase, Domain 2"/>
    <property type="match status" value="1"/>
</dbReference>
<protein>
    <submittedName>
        <fullName evidence="6">Glucohydrolase</fullName>
    </submittedName>
</protein>
<reference evidence="6 8" key="2">
    <citation type="submission" date="2016-02" db="EMBL/GenBank/DDBJ databases">
        <title>Complete Genome Sequence of Propionibacterium acidipropionici ATCC 55737.</title>
        <authorList>
            <person name="Luna Flores C.H."/>
            <person name="Nielsen L.K."/>
            <person name="Marcellin E."/>
        </authorList>
    </citation>
    <scope>NUCLEOTIDE SEQUENCE [LARGE SCALE GENOMIC DNA]</scope>
    <source>
        <strain evidence="6 8">ATCC 55737</strain>
    </source>
</reference>
<dbReference type="GO" id="GO:0004556">
    <property type="term" value="F:alpha-amylase activity"/>
    <property type="evidence" value="ECO:0007669"/>
    <property type="project" value="TreeGrafter"/>
</dbReference>
<comment type="similarity">
    <text evidence="1">Belongs to the glycosyl hydrolase 13 family.</text>
</comment>
<evidence type="ECO:0000313" key="7">
    <source>
        <dbReference type="EMBL" id="AOZ47009.1"/>
    </source>
</evidence>
<evidence type="ECO:0000259" key="5">
    <source>
        <dbReference type="SMART" id="SM00642"/>
    </source>
</evidence>
<dbReference type="Gene3D" id="3.20.20.80">
    <property type="entry name" value="Glycosidases"/>
    <property type="match status" value="1"/>
</dbReference>
<feature type="domain" description="Glycosyl hydrolase family 13 catalytic" evidence="5">
    <location>
        <begin position="51"/>
        <end position="465"/>
    </location>
</feature>
<dbReference type="PANTHER" id="PTHR10357:SF179">
    <property type="entry name" value="NEUTRAL AND BASIC AMINO ACID TRANSPORT PROTEIN RBAT"/>
    <property type="match status" value="1"/>
</dbReference>
<gene>
    <name evidence="7" type="ORF">A8L58_10300</name>
    <name evidence="6" type="ORF">AXH35_08860</name>
</gene>
<dbReference type="AlphaFoldDB" id="A0AAC8YFL1"/>
<dbReference type="SUPFAM" id="SSF51445">
    <property type="entry name" value="(Trans)glycosidases"/>
    <property type="match status" value="1"/>
</dbReference>
<dbReference type="GO" id="GO:0009313">
    <property type="term" value="P:oligosaccharide catabolic process"/>
    <property type="evidence" value="ECO:0007669"/>
    <property type="project" value="TreeGrafter"/>
</dbReference>
<evidence type="ECO:0000256" key="1">
    <source>
        <dbReference type="ARBA" id="ARBA00008061"/>
    </source>
</evidence>
<evidence type="ECO:0000256" key="2">
    <source>
        <dbReference type="ARBA" id="ARBA00022801"/>
    </source>
</evidence>
<dbReference type="PANTHER" id="PTHR10357">
    <property type="entry name" value="ALPHA-AMYLASE FAMILY MEMBER"/>
    <property type="match status" value="1"/>
</dbReference>
<dbReference type="EMBL" id="CP014352">
    <property type="protein sequence ID" value="AMS05539.1"/>
    <property type="molecule type" value="Genomic_DNA"/>
</dbReference>
<dbReference type="Proteomes" id="UP000178666">
    <property type="component" value="Chromosome"/>
</dbReference>
<dbReference type="NCBIfam" id="NF008183">
    <property type="entry name" value="PRK10933.1"/>
    <property type="match status" value="1"/>
</dbReference>
<dbReference type="Proteomes" id="UP000075221">
    <property type="component" value="Chromosome"/>
</dbReference>
<dbReference type="Pfam" id="PF00128">
    <property type="entry name" value="Alpha-amylase"/>
    <property type="match status" value="1"/>
</dbReference>
<keyword evidence="3" id="KW-0326">Glycosidase</keyword>
<feature type="region of interest" description="Disordered" evidence="4">
    <location>
        <begin position="1"/>
        <end position="38"/>
    </location>
</feature>
<keyword evidence="9" id="KW-1185">Reference proteome</keyword>
<dbReference type="SUPFAM" id="SSF51011">
    <property type="entry name" value="Glycosyl hydrolase domain"/>
    <property type="match status" value="1"/>
</dbReference>
<feature type="compositionally biased region" description="Basic and acidic residues" evidence="4">
    <location>
        <begin position="25"/>
        <end position="38"/>
    </location>
</feature>
<proteinExistence type="inferred from homology"/>
<sequence length="603" mass="67121">MTIGTPDAVNQAAEPTPAPGSTRHSVADDSTAHHARAQDETQWWRSAVVYQIYPRSFADSNGDGVGDLQGVIDHLDHLVALGVDAVWLSPAYRSPMADNGYDISDYQDIDPIFGDLATMDRLIAEMHARGLRLVMDLVVNHTSDQHAWFRDALTGPDAEHRDWYIWADPRPGATAHDAGPGQWRGDEPNGWVSAFSGPAWAWDEASGQYYLHIFAPGQPDLNWENPKVRQAVYTMMNWWLDRGVDGFRMDVINLISKPAWGPDDAGPAINACSVGPRLHDFLAEMNREVMATSDKVLMTVGEMPSVTLDEAADVSGRDRHELNMVFQFEHVWLDNGPDGDKYRPVPLRLADMKANMARWAGLCETGWNSLYLGNHDQPRFVSRWGDEAHRELSSTAWAAMLHAHPGTPFIYQGDELGMTDAHFESIDQYRDVETLGYWHRAVDLDGRDPDEVMAGVRYISRDNARTPVQWTAGDNAGFTTGTPWLAVNPNHAEINAQTQVGVAGSVFEFHAALCRLRHELPVLTDGSIELLDADHPRLWWVRRRLDGVTLDAVANMSSAPLDLAEASQPLPEGRVVLSNIVPVADDEVTAHRLAPWEVRWTLS</sequence>
<reference evidence="7 9" key="1">
    <citation type="journal article" date="2016" name="Plant Dis.">
        <title>Improved production of propionic acid using genome shuffling.</title>
        <authorList>
            <person name="Luna-Flores C.H."/>
            <person name="Palfreyman R.W."/>
            <person name="Kromer J.O."/>
            <person name="Nielsen L.K."/>
            <person name="Marcellin E."/>
        </authorList>
    </citation>
    <scope>NUCLEOTIDE SEQUENCE [LARGE SCALE GENOMIC DNA]</scope>
    <source>
        <strain evidence="7 9">F3E8</strain>
    </source>
</reference>
<dbReference type="InterPro" id="IPR045857">
    <property type="entry name" value="O16G_dom_2"/>
</dbReference>
<evidence type="ECO:0000256" key="4">
    <source>
        <dbReference type="SAM" id="MobiDB-lite"/>
    </source>
</evidence>
<evidence type="ECO:0000313" key="6">
    <source>
        <dbReference type="EMBL" id="AMS05539.1"/>
    </source>
</evidence>
<dbReference type="FunFam" id="3.90.400.10:FF:000002">
    <property type="entry name" value="Sucrose isomerase"/>
    <property type="match status" value="1"/>
</dbReference>
<accession>A0AAC8YFL1</accession>
<dbReference type="InterPro" id="IPR017853">
    <property type="entry name" value="GH"/>
</dbReference>